<dbReference type="Proteomes" id="UP000728185">
    <property type="component" value="Unassembled WGS sequence"/>
</dbReference>
<comment type="caution">
    <text evidence="4">The sequence shown here is derived from an EMBL/GenBank/DDBJ whole genome shotgun (WGS) entry which is preliminary data.</text>
</comment>
<evidence type="ECO:0000313" key="4">
    <source>
        <dbReference type="EMBL" id="KAA0191538.1"/>
    </source>
</evidence>
<feature type="compositionally biased region" description="Polar residues" evidence="1">
    <location>
        <begin position="197"/>
        <end position="207"/>
    </location>
</feature>
<organism evidence="4 5">
    <name type="scientific">Fasciolopsis buskii</name>
    <dbReference type="NCBI Taxonomy" id="27845"/>
    <lineage>
        <taxon>Eukaryota</taxon>
        <taxon>Metazoa</taxon>
        <taxon>Spiralia</taxon>
        <taxon>Lophotrochozoa</taxon>
        <taxon>Platyhelminthes</taxon>
        <taxon>Trematoda</taxon>
        <taxon>Digenea</taxon>
        <taxon>Plagiorchiida</taxon>
        <taxon>Echinostomata</taxon>
        <taxon>Echinostomatoidea</taxon>
        <taxon>Fasciolidae</taxon>
        <taxon>Fasciolopsis</taxon>
    </lineage>
</organism>
<feature type="region of interest" description="Disordered" evidence="1">
    <location>
        <begin position="335"/>
        <end position="354"/>
    </location>
</feature>
<dbReference type="PANTHER" id="PTHR24067">
    <property type="entry name" value="UBIQUITIN-CONJUGATING ENZYME E2"/>
    <property type="match status" value="1"/>
</dbReference>
<dbReference type="InterPro" id="IPR016135">
    <property type="entry name" value="UBQ-conjugating_enzyme/RWD"/>
</dbReference>
<evidence type="ECO:0000259" key="3">
    <source>
        <dbReference type="PROSITE" id="PS50127"/>
    </source>
</evidence>
<feature type="transmembrane region" description="Helical" evidence="2">
    <location>
        <begin position="645"/>
        <end position="666"/>
    </location>
</feature>
<dbReference type="SUPFAM" id="SSF54495">
    <property type="entry name" value="UBC-like"/>
    <property type="match status" value="1"/>
</dbReference>
<feature type="compositionally biased region" description="Low complexity" evidence="1">
    <location>
        <begin position="208"/>
        <end position="222"/>
    </location>
</feature>
<dbReference type="AlphaFoldDB" id="A0A8E0VKY5"/>
<dbReference type="Pfam" id="PF00179">
    <property type="entry name" value="UQ_con"/>
    <property type="match status" value="1"/>
</dbReference>
<name>A0A8E0VKY5_9TREM</name>
<keyword evidence="2" id="KW-1133">Transmembrane helix</keyword>
<accession>A0A8E0VKY5</accession>
<reference evidence="4" key="1">
    <citation type="submission" date="2019-05" db="EMBL/GenBank/DDBJ databases">
        <title>Annotation for the trematode Fasciolopsis buski.</title>
        <authorList>
            <person name="Choi Y.-J."/>
        </authorList>
    </citation>
    <scope>NUCLEOTIDE SEQUENCE</scope>
    <source>
        <strain evidence="4">HT</strain>
        <tissue evidence="4">Whole worm</tissue>
    </source>
</reference>
<protein>
    <recommendedName>
        <fullName evidence="3">UBC core domain-containing protein</fullName>
    </recommendedName>
</protein>
<dbReference type="InterPro" id="IPR000608">
    <property type="entry name" value="UBC"/>
</dbReference>
<feature type="region of interest" description="Disordered" evidence="1">
    <location>
        <begin position="520"/>
        <end position="541"/>
    </location>
</feature>
<dbReference type="FunFam" id="3.10.110.10:FF:000086">
    <property type="entry name" value="Ubiquitin-conjugating enzyme E2 J1"/>
    <property type="match status" value="1"/>
</dbReference>
<dbReference type="OrthoDB" id="1158011at2759"/>
<evidence type="ECO:0000256" key="1">
    <source>
        <dbReference type="SAM" id="MobiDB-lite"/>
    </source>
</evidence>
<dbReference type="CDD" id="cd23799">
    <property type="entry name" value="UBCc_UBE2J"/>
    <property type="match status" value="1"/>
</dbReference>
<dbReference type="EMBL" id="LUCM01006271">
    <property type="protein sequence ID" value="KAA0191538.1"/>
    <property type="molecule type" value="Genomic_DNA"/>
</dbReference>
<dbReference type="SMART" id="SM00212">
    <property type="entry name" value="UBCc"/>
    <property type="match status" value="1"/>
</dbReference>
<keyword evidence="2" id="KW-0812">Transmembrane</keyword>
<feature type="compositionally biased region" description="Polar residues" evidence="1">
    <location>
        <begin position="170"/>
        <end position="182"/>
    </location>
</feature>
<evidence type="ECO:0000313" key="5">
    <source>
        <dbReference type="Proteomes" id="UP000728185"/>
    </source>
</evidence>
<proteinExistence type="predicted"/>
<feature type="domain" description="UBC core" evidence="3">
    <location>
        <begin position="10"/>
        <end position="160"/>
    </location>
</feature>
<sequence>MSQSFNTRNPAVKRLLKEAQELSEPTELFHAQPLEDNLFEWHFTIRGPEDTDFSGGIYHGRILLPSEYPMKPPNIVLLTPNGRFETHRKICLSISGYHPESWRPSWSIRTALLAIIGFMPTHGAGAIGSLDLPSEERKILARKSSRFVCDNCGVIQNLLKPLTDASRSISQEATETASQIALSSEREAKPNGPDELSSGNSSTPSRESSPAQAAATSTVATTLKPVREMSPKTSPVVNSEASASNCISVQAPRFSQGDPNYAGVPVPFTQIAYWLCYPVYFPFALPSTSGTTMPRLGTGDSTTLISDATLSNLATAPSANRVPLSFSDWLKQEREKCQTDGLPEPASSSPDLHSSALTRTVVTNSANVLSHRASASFTVHKEAVSTNLAINLRPRPIQDAPKTAIVVHPQHLPELQSPPISPETVTSEERIPAVLERSGSDAAAGEKHGDMASSIDVNHFQEAVLPEACQRVLAENETPLESRPALSADVELREPILTTDPNLEEMQLTSVNENIQSAASRHLPEVSKPDTKLRSKDSADLLEPEDHAVAISENDFSAVPKESHLEPIPSPTSTLSPESFQKLPDEEQEGEDRKRPFGFRRRSISALHPDDPSISRSTECNAHTVSALPSVAVSSGAAEPSTQTLQYRAVSVCAAGVAVALFLVVMRRLALMLHGM</sequence>
<feature type="region of interest" description="Disordered" evidence="1">
    <location>
        <begin position="170"/>
        <end position="238"/>
    </location>
</feature>
<dbReference type="InterPro" id="IPR050113">
    <property type="entry name" value="Ub_conjugating_enzyme"/>
</dbReference>
<keyword evidence="5" id="KW-1185">Reference proteome</keyword>
<dbReference type="Gene3D" id="3.10.110.10">
    <property type="entry name" value="Ubiquitin Conjugating Enzyme"/>
    <property type="match status" value="1"/>
</dbReference>
<feature type="compositionally biased region" description="Basic and acidic residues" evidence="1">
    <location>
        <begin position="522"/>
        <end position="541"/>
    </location>
</feature>
<gene>
    <name evidence="4" type="ORF">FBUS_04794</name>
</gene>
<evidence type="ECO:0000256" key="2">
    <source>
        <dbReference type="SAM" id="Phobius"/>
    </source>
</evidence>
<keyword evidence="2" id="KW-0472">Membrane</keyword>
<feature type="region of interest" description="Disordered" evidence="1">
    <location>
        <begin position="558"/>
        <end position="617"/>
    </location>
</feature>
<dbReference type="PROSITE" id="PS50127">
    <property type="entry name" value="UBC_2"/>
    <property type="match status" value="1"/>
</dbReference>